<accession>A0AAV9IDL1</accession>
<evidence type="ECO:0000313" key="2">
    <source>
        <dbReference type="Proteomes" id="UP001300502"/>
    </source>
</evidence>
<dbReference type="AlphaFoldDB" id="A0AAV9IDL1"/>
<keyword evidence="2" id="KW-1185">Reference proteome</keyword>
<dbReference type="Proteomes" id="UP001300502">
    <property type="component" value="Unassembled WGS sequence"/>
</dbReference>
<comment type="caution">
    <text evidence="1">The sequence shown here is derived from an EMBL/GenBank/DDBJ whole genome shotgun (WGS) entry which is preliminary data.</text>
</comment>
<name>A0AAV9IDL1_9RHOD</name>
<gene>
    <name evidence="1" type="ORF">GAYE_SCF12G3269</name>
</gene>
<protein>
    <submittedName>
        <fullName evidence="1">Uncharacterized protein</fullName>
    </submittedName>
</protein>
<sequence length="1194" mass="138275">MSSPCYWKETRWFSWSHVTEWQDFSIHLGEQAEVDTLNMESGSEVLKRGGVVGNGDKESLFFWKLQDSNVLEIVCFFAGKFQGVRLMFPSQDVCCTPVFLVDYNSSREAELIVYTAHLSGIVSRTVLMWRNGLFYEPHYIDKCFLSRGISIKELIAISSSVCVAVIANLPTIFRVVFSDASPSFQLLEIPERREAINKKGLLGRVFRKKHFSEDHDADFIVCSATDREGQFLLVVDSSGLFSLIDCNLLSCVAQMKYYKLAKREYCEIFPCKEDRRFVVVLFVIDDYLSSSLHVVDIFIRSQDFTSGDENILQIQTRFSYHAPIHIQFGCYLEEADTLVVQDEEGRLFSVSFSSNQLTSSDSSDSLCAVFDYYSEWNDYGGLCWALDSVYEKVPIQMLFAPCRFSDDILAKVLKQPNYLSRMSLYSYACAQSFSMEDWKRLVISATRLSWETESTILSICNIDSFRVFVVMRQGYVGILRPMEVFETCVLQRDVETKLSSSQYDISLLPDIFIHSINYSLFSKSLLWNCLQVLFLQWVTALKAWKERYHVHKDALDEDFVLYYANFPRENLISSSLIDEFVHLCLKKPLSSLFEYPLNIWLKDSCSFLDQGLNGYSLFFCLWKFFTPGPGIVVFLYDRKEWNLLLQVCEILKDRYPILSYGVGCWIYLRLQQVDLAESFLTRLLEALEKETQDSGTETQLVHWITGVEQEPLSFWLREAFVKFLDRLGYTERAIRMGKEMISVAQDDSSIASIRTFVFNGYMKNREWKNALELLLSTIHLSRNLSSWTDDFHLLVYSLAEHRQLGLLYMVQVPPTLLYRIGEILYVRFQGRSIPRQSLEEFTEYLLDSYRWYYGMKEFYLASRVAFEGYCKLLKAFDSISSFPWLRTVNRFIGMVCMSLSMIPRHEEQYLLLNGHLLDMACKDSSLCDWLSMKENQVGNSCKVEIELFRYISVVRGAQLCLLQHLSSPEPSSLSLLKLVDISSVKWLLSRLIRLKEWNLSFQVASQGSYLLLSDELLVLWFRLVGIYLMEQDSLEETLWTQLTHYLWKAESSYAKFCPDSFSYGHFGIVLLQGILSQASTQWRIPRWLLEYSGWGKSSGIADSCKVDRMNLKGNVSRLMQLLLKHGRQKEALEFMCASLEKKRNENDILITWGYVDALLSLMNEENHPSSDAVDKDIIKARNRLKTLASDLVSK</sequence>
<evidence type="ECO:0000313" key="1">
    <source>
        <dbReference type="EMBL" id="KAK4525361.1"/>
    </source>
</evidence>
<proteinExistence type="predicted"/>
<reference evidence="1 2" key="1">
    <citation type="submission" date="2022-07" db="EMBL/GenBank/DDBJ databases">
        <title>Genome-wide signatures of adaptation to extreme environments.</title>
        <authorList>
            <person name="Cho C.H."/>
            <person name="Yoon H.S."/>
        </authorList>
    </citation>
    <scope>NUCLEOTIDE SEQUENCE [LARGE SCALE GENOMIC DNA]</scope>
    <source>
        <strain evidence="1 2">108.79 E11</strain>
    </source>
</reference>
<organism evidence="1 2">
    <name type="scientific">Galdieria yellowstonensis</name>
    <dbReference type="NCBI Taxonomy" id="3028027"/>
    <lineage>
        <taxon>Eukaryota</taxon>
        <taxon>Rhodophyta</taxon>
        <taxon>Bangiophyceae</taxon>
        <taxon>Galdieriales</taxon>
        <taxon>Galdieriaceae</taxon>
        <taxon>Galdieria</taxon>
    </lineage>
</organism>
<dbReference type="EMBL" id="JANCYU010000030">
    <property type="protein sequence ID" value="KAK4525361.1"/>
    <property type="molecule type" value="Genomic_DNA"/>
</dbReference>